<accession>A0A8E2DGT0</accession>
<sequence length="224" mass="25249">MSRRADHRPLHHQPLLHLAQGAPFRHHLSHRLPEQHFQTWYPSPDTESQLFASAPSQASSSSHMLPSISLWPLGPPDFLLPMHQADFEPQAYYEPNLASSSTPSDTSSVSRDTESPPVPECVQVVCNAPLVAPVPLPYHSPTFLQFDLPDDDEDLSHPPYVGRPHKRKREEADEDEAENVAQLPAKRRLGADPSLRWDPHPGAKSAQNPHLALSMLAHRHYRRR</sequence>
<keyword evidence="3" id="KW-1185">Reference proteome</keyword>
<feature type="compositionally biased region" description="Low complexity" evidence="1">
    <location>
        <begin position="99"/>
        <end position="110"/>
    </location>
</feature>
<dbReference type="EMBL" id="KV722486">
    <property type="protein sequence ID" value="OCH87430.1"/>
    <property type="molecule type" value="Genomic_DNA"/>
</dbReference>
<evidence type="ECO:0000256" key="1">
    <source>
        <dbReference type="SAM" id="MobiDB-lite"/>
    </source>
</evidence>
<dbReference type="OrthoDB" id="3029761at2759"/>
<feature type="region of interest" description="Disordered" evidence="1">
    <location>
        <begin position="149"/>
        <end position="213"/>
    </location>
</feature>
<name>A0A8E2DGT0_9APHY</name>
<protein>
    <submittedName>
        <fullName evidence="2">Uncharacterized protein</fullName>
    </submittedName>
</protein>
<dbReference type="AlphaFoldDB" id="A0A8E2DGT0"/>
<feature type="region of interest" description="Disordered" evidence="1">
    <location>
        <begin position="95"/>
        <end position="117"/>
    </location>
</feature>
<reference evidence="2 3" key="1">
    <citation type="submission" date="2016-07" db="EMBL/GenBank/DDBJ databases">
        <title>Draft genome of the white-rot fungus Obba rivulosa 3A-2.</title>
        <authorList>
            <consortium name="DOE Joint Genome Institute"/>
            <person name="Miettinen O."/>
            <person name="Riley R."/>
            <person name="Acob R."/>
            <person name="Barry K."/>
            <person name="Cullen D."/>
            <person name="De Vries R."/>
            <person name="Hainaut M."/>
            <person name="Hatakka A."/>
            <person name="Henrissat B."/>
            <person name="Hilden K."/>
            <person name="Kuo R."/>
            <person name="Labutti K."/>
            <person name="Lipzen A."/>
            <person name="Makela M.R."/>
            <person name="Sandor L."/>
            <person name="Spatafora J.W."/>
            <person name="Grigoriev I.V."/>
            <person name="Hibbett D.S."/>
        </authorList>
    </citation>
    <scope>NUCLEOTIDE SEQUENCE [LARGE SCALE GENOMIC DNA]</scope>
    <source>
        <strain evidence="2 3">3A-2</strain>
    </source>
</reference>
<evidence type="ECO:0000313" key="3">
    <source>
        <dbReference type="Proteomes" id="UP000250043"/>
    </source>
</evidence>
<gene>
    <name evidence="2" type="ORF">OBBRIDRAFT_157726</name>
</gene>
<proteinExistence type="predicted"/>
<evidence type="ECO:0000313" key="2">
    <source>
        <dbReference type="EMBL" id="OCH87430.1"/>
    </source>
</evidence>
<dbReference type="Proteomes" id="UP000250043">
    <property type="component" value="Unassembled WGS sequence"/>
</dbReference>
<organism evidence="2 3">
    <name type="scientific">Obba rivulosa</name>
    <dbReference type="NCBI Taxonomy" id="1052685"/>
    <lineage>
        <taxon>Eukaryota</taxon>
        <taxon>Fungi</taxon>
        <taxon>Dikarya</taxon>
        <taxon>Basidiomycota</taxon>
        <taxon>Agaricomycotina</taxon>
        <taxon>Agaricomycetes</taxon>
        <taxon>Polyporales</taxon>
        <taxon>Gelatoporiaceae</taxon>
        <taxon>Obba</taxon>
    </lineage>
</organism>